<dbReference type="PANTHER" id="PTHR43409:SF7">
    <property type="entry name" value="BLL1977 PROTEIN"/>
    <property type="match status" value="1"/>
</dbReference>
<proteinExistence type="predicted"/>
<feature type="non-terminal residue" evidence="7">
    <location>
        <position position="1"/>
    </location>
</feature>
<feature type="domain" description="Radical SAM core" evidence="6">
    <location>
        <begin position="1"/>
        <end position="214"/>
    </location>
</feature>
<organism evidence="7">
    <name type="scientific">marine sediment metagenome</name>
    <dbReference type="NCBI Taxonomy" id="412755"/>
    <lineage>
        <taxon>unclassified sequences</taxon>
        <taxon>metagenomes</taxon>
        <taxon>ecological metagenomes</taxon>
    </lineage>
</organism>
<dbReference type="Gene3D" id="3.80.30.20">
    <property type="entry name" value="tm_1862 like domain"/>
    <property type="match status" value="1"/>
</dbReference>
<dbReference type="SMART" id="SM00729">
    <property type="entry name" value="Elp3"/>
    <property type="match status" value="1"/>
</dbReference>
<evidence type="ECO:0000256" key="1">
    <source>
        <dbReference type="ARBA" id="ARBA00001966"/>
    </source>
</evidence>
<dbReference type="InterPro" id="IPR006638">
    <property type="entry name" value="Elp3/MiaA/NifB-like_rSAM"/>
</dbReference>
<evidence type="ECO:0000313" key="7">
    <source>
        <dbReference type="EMBL" id="GAH48998.1"/>
    </source>
</evidence>
<keyword evidence="3" id="KW-0479">Metal-binding</keyword>
<keyword evidence="2" id="KW-0949">S-adenosyl-L-methionine</keyword>
<evidence type="ECO:0000256" key="2">
    <source>
        <dbReference type="ARBA" id="ARBA00022691"/>
    </source>
</evidence>
<dbReference type="GO" id="GO:0046872">
    <property type="term" value="F:metal ion binding"/>
    <property type="evidence" value="ECO:0007669"/>
    <property type="project" value="UniProtKB-KW"/>
</dbReference>
<dbReference type="InterPro" id="IPR058240">
    <property type="entry name" value="rSAM_sf"/>
</dbReference>
<dbReference type="PANTHER" id="PTHR43409">
    <property type="entry name" value="ANAEROBIC MAGNESIUM-PROTOPORPHYRIN IX MONOMETHYL ESTER CYCLASE-RELATED"/>
    <property type="match status" value="1"/>
</dbReference>
<dbReference type="AlphaFoldDB" id="X1HUQ7"/>
<dbReference type="InterPro" id="IPR051198">
    <property type="entry name" value="BchE-like"/>
</dbReference>
<dbReference type="GO" id="GO:0051536">
    <property type="term" value="F:iron-sulfur cluster binding"/>
    <property type="evidence" value="ECO:0007669"/>
    <property type="project" value="UniProtKB-KW"/>
</dbReference>
<protein>
    <recommendedName>
        <fullName evidence="6">Radical SAM core domain-containing protein</fullName>
    </recommendedName>
</protein>
<keyword evidence="4" id="KW-0408">Iron</keyword>
<dbReference type="SUPFAM" id="SSF102114">
    <property type="entry name" value="Radical SAM enzymes"/>
    <property type="match status" value="1"/>
</dbReference>
<dbReference type="GO" id="GO:0005829">
    <property type="term" value="C:cytosol"/>
    <property type="evidence" value="ECO:0007669"/>
    <property type="project" value="TreeGrafter"/>
</dbReference>
<dbReference type="InterPro" id="IPR007197">
    <property type="entry name" value="rSAM"/>
</dbReference>
<sequence length="250" mass="29177">FCSNNVVFGRKYRFRSSESIVNEIELLINEYNAKGIYFREDLFTVNEKRVMALCDEIRKRGLDFDWECESRVDTINEEMLTAMKGSGCKLIWFGVESGSQRILDDLNKQITLSQIREAYRLCQRVGIKAGASFMIGVPGETIDDIQNTIALAEELKPEFAWFNIFTGYPTSPLYEYVKKNKLYDKEINHGILIVKTNEFDRRKLEKIQRYADRKVNGYMKRLFRQAFLEVKKGTLTRQKVIRGVRYLLGG</sequence>
<evidence type="ECO:0000256" key="3">
    <source>
        <dbReference type="ARBA" id="ARBA00022723"/>
    </source>
</evidence>
<keyword evidence="5" id="KW-0411">Iron-sulfur</keyword>
<comment type="cofactor">
    <cofactor evidence="1">
        <name>[4Fe-4S] cluster</name>
        <dbReference type="ChEBI" id="CHEBI:49883"/>
    </cofactor>
</comment>
<name>X1HUQ7_9ZZZZ</name>
<gene>
    <name evidence="7" type="ORF">S03H2_37469</name>
</gene>
<dbReference type="EMBL" id="BARU01023066">
    <property type="protein sequence ID" value="GAH48998.1"/>
    <property type="molecule type" value="Genomic_DNA"/>
</dbReference>
<dbReference type="Pfam" id="PF04055">
    <property type="entry name" value="Radical_SAM"/>
    <property type="match status" value="1"/>
</dbReference>
<dbReference type="GO" id="GO:0003824">
    <property type="term" value="F:catalytic activity"/>
    <property type="evidence" value="ECO:0007669"/>
    <property type="project" value="InterPro"/>
</dbReference>
<reference evidence="7" key="1">
    <citation type="journal article" date="2014" name="Front. Microbiol.">
        <title>High frequency of phylogenetically diverse reductive dehalogenase-homologous genes in deep subseafloor sedimentary metagenomes.</title>
        <authorList>
            <person name="Kawai M."/>
            <person name="Futagami T."/>
            <person name="Toyoda A."/>
            <person name="Takaki Y."/>
            <person name="Nishi S."/>
            <person name="Hori S."/>
            <person name="Arai W."/>
            <person name="Tsubouchi T."/>
            <person name="Morono Y."/>
            <person name="Uchiyama I."/>
            <person name="Ito T."/>
            <person name="Fujiyama A."/>
            <person name="Inagaki F."/>
            <person name="Takami H."/>
        </authorList>
    </citation>
    <scope>NUCLEOTIDE SEQUENCE</scope>
    <source>
        <strain evidence="7">Expedition CK06-06</strain>
    </source>
</reference>
<comment type="caution">
    <text evidence="7">The sequence shown here is derived from an EMBL/GenBank/DDBJ whole genome shotgun (WGS) entry which is preliminary data.</text>
</comment>
<evidence type="ECO:0000259" key="6">
    <source>
        <dbReference type="PROSITE" id="PS51918"/>
    </source>
</evidence>
<dbReference type="CDD" id="cd01335">
    <property type="entry name" value="Radical_SAM"/>
    <property type="match status" value="1"/>
</dbReference>
<accession>X1HUQ7</accession>
<dbReference type="InterPro" id="IPR023404">
    <property type="entry name" value="rSAM_horseshoe"/>
</dbReference>
<evidence type="ECO:0000256" key="5">
    <source>
        <dbReference type="ARBA" id="ARBA00023014"/>
    </source>
</evidence>
<evidence type="ECO:0000256" key="4">
    <source>
        <dbReference type="ARBA" id="ARBA00023004"/>
    </source>
</evidence>
<dbReference type="PROSITE" id="PS51918">
    <property type="entry name" value="RADICAL_SAM"/>
    <property type="match status" value="1"/>
</dbReference>